<name>A0A0L7B5Q8_BIFBR</name>
<sequence>MARVQRERVLPPLPAETAEDGRIRRYLPKRTSLDDLTDEDLQAIVQEINDTPMKVPDWETPNEAWYRKLGKVMSKTSHPQTNVALTNR</sequence>
<dbReference type="AlphaFoldDB" id="A0A0L7B5Q8"/>
<evidence type="ECO:0000313" key="1">
    <source>
        <dbReference type="EMBL" id="KOA42774.1"/>
    </source>
</evidence>
<protein>
    <submittedName>
        <fullName evidence="1">Transposase ISMsm8</fullName>
    </submittedName>
</protein>
<accession>A0A0L7B5Q8</accession>
<gene>
    <name evidence="1" type="ORF">BBM1128_01235</name>
</gene>
<evidence type="ECO:0000313" key="2">
    <source>
        <dbReference type="Proteomes" id="UP000037193"/>
    </source>
</evidence>
<comment type="caution">
    <text evidence="1">The sequence shown here is derived from an EMBL/GenBank/DDBJ whole genome shotgun (WGS) entry which is preliminary data.</text>
</comment>
<proteinExistence type="predicted"/>
<reference evidence="1 2" key="1">
    <citation type="journal article" date="2015" name="Int J Genomics">
        <title>Comparative Genomics Revealed Genetic Diversity and Species/Strain-Level Differences in Carbohydrate Metabolism of Three Probiotic Bifidobacterial Species.</title>
        <authorList>
            <person name="Odamaki T."/>
            <person name="Horigome A."/>
            <person name="Sugahara H."/>
            <person name="Hashikura N."/>
            <person name="Minami J."/>
            <person name="Xiao J.Z."/>
            <person name="Abe F."/>
        </authorList>
    </citation>
    <scope>NUCLEOTIDE SEQUENCE [LARGE SCALE GENOMIC DNA]</scope>
    <source>
        <strain evidence="1 2">MCC 1128</strain>
    </source>
</reference>
<dbReference type="Proteomes" id="UP000037193">
    <property type="component" value="Unassembled WGS sequence"/>
</dbReference>
<dbReference type="PATRIC" id="fig|1365965.3.peg.244"/>
<dbReference type="EMBL" id="AVQD01000003">
    <property type="protein sequence ID" value="KOA42774.1"/>
    <property type="molecule type" value="Genomic_DNA"/>
</dbReference>
<organism evidence="1 2">
    <name type="scientific">Bifidobacterium breve MCC 1128</name>
    <dbReference type="NCBI Taxonomy" id="1365965"/>
    <lineage>
        <taxon>Bacteria</taxon>
        <taxon>Bacillati</taxon>
        <taxon>Actinomycetota</taxon>
        <taxon>Actinomycetes</taxon>
        <taxon>Bifidobacteriales</taxon>
        <taxon>Bifidobacteriaceae</taxon>
        <taxon>Bifidobacterium</taxon>
    </lineage>
</organism>